<organism evidence="2 3">
    <name type="scientific">Lophiotrema nucula</name>
    <dbReference type="NCBI Taxonomy" id="690887"/>
    <lineage>
        <taxon>Eukaryota</taxon>
        <taxon>Fungi</taxon>
        <taxon>Dikarya</taxon>
        <taxon>Ascomycota</taxon>
        <taxon>Pezizomycotina</taxon>
        <taxon>Dothideomycetes</taxon>
        <taxon>Pleosporomycetidae</taxon>
        <taxon>Pleosporales</taxon>
        <taxon>Lophiotremataceae</taxon>
        <taxon>Lophiotrema</taxon>
    </lineage>
</organism>
<evidence type="ECO:0000313" key="3">
    <source>
        <dbReference type="Proteomes" id="UP000799770"/>
    </source>
</evidence>
<evidence type="ECO:0000313" key="2">
    <source>
        <dbReference type="EMBL" id="KAF2119648.1"/>
    </source>
</evidence>
<dbReference type="OrthoDB" id="2561686at2759"/>
<dbReference type="Proteomes" id="UP000799770">
    <property type="component" value="Unassembled WGS sequence"/>
</dbReference>
<keyword evidence="3" id="KW-1185">Reference proteome</keyword>
<protein>
    <submittedName>
        <fullName evidence="2">Uncharacterized protein</fullName>
    </submittedName>
</protein>
<accession>A0A6A5ZMG5</accession>
<gene>
    <name evidence="2" type="ORF">BDV96DRAFT_684192</name>
</gene>
<feature type="transmembrane region" description="Helical" evidence="1">
    <location>
        <begin position="18"/>
        <end position="38"/>
    </location>
</feature>
<dbReference type="AlphaFoldDB" id="A0A6A5ZMG5"/>
<name>A0A6A5ZMG5_9PLEO</name>
<feature type="transmembrane region" description="Helical" evidence="1">
    <location>
        <begin position="44"/>
        <end position="66"/>
    </location>
</feature>
<evidence type="ECO:0000256" key="1">
    <source>
        <dbReference type="SAM" id="Phobius"/>
    </source>
</evidence>
<reference evidence="2" key="1">
    <citation type="journal article" date="2020" name="Stud. Mycol.">
        <title>101 Dothideomycetes genomes: a test case for predicting lifestyles and emergence of pathogens.</title>
        <authorList>
            <person name="Haridas S."/>
            <person name="Albert R."/>
            <person name="Binder M."/>
            <person name="Bloem J."/>
            <person name="Labutti K."/>
            <person name="Salamov A."/>
            <person name="Andreopoulos B."/>
            <person name="Baker S."/>
            <person name="Barry K."/>
            <person name="Bills G."/>
            <person name="Bluhm B."/>
            <person name="Cannon C."/>
            <person name="Castanera R."/>
            <person name="Culley D."/>
            <person name="Daum C."/>
            <person name="Ezra D."/>
            <person name="Gonzalez J."/>
            <person name="Henrissat B."/>
            <person name="Kuo A."/>
            <person name="Liang C."/>
            <person name="Lipzen A."/>
            <person name="Lutzoni F."/>
            <person name="Magnuson J."/>
            <person name="Mondo S."/>
            <person name="Nolan M."/>
            <person name="Ohm R."/>
            <person name="Pangilinan J."/>
            <person name="Park H.-J."/>
            <person name="Ramirez L."/>
            <person name="Alfaro M."/>
            <person name="Sun H."/>
            <person name="Tritt A."/>
            <person name="Yoshinaga Y."/>
            <person name="Zwiers L.-H."/>
            <person name="Turgeon B."/>
            <person name="Goodwin S."/>
            <person name="Spatafora J."/>
            <person name="Crous P."/>
            <person name="Grigoriev I."/>
        </authorList>
    </citation>
    <scope>NUCLEOTIDE SEQUENCE</scope>
    <source>
        <strain evidence="2">CBS 627.86</strain>
    </source>
</reference>
<keyword evidence="1" id="KW-0812">Transmembrane</keyword>
<sequence>MSSIVQSVSDLVKSFFEVIYSLFATAVNVVVNFFQSLVDLAGGLVQFIFSNILILGVIAAAVFGFLQYQRSQGNTVKVGNKKLN</sequence>
<keyword evidence="1" id="KW-0472">Membrane</keyword>
<dbReference type="EMBL" id="ML977315">
    <property type="protein sequence ID" value="KAF2119648.1"/>
    <property type="molecule type" value="Genomic_DNA"/>
</dbReference>
<keyword evidence="1" id="KW-1133">Transmembrane helix</keyword>
<proteinExistence type="predicted"/>